<evidence type="ECO:0000256" key="2">
    <source>
        <dbReference type="ARBA" id="ARBA00022763"/>
    </source>
</evidence>
<dbReference type="FunFam" id="1.10.8.10:FF:000002">
    <property type="entry name" value="UV excision repair protein RAD23 homolog"/>
    <property type="match status" value="1"/>
</dbReference>
<comment type="caution">
    <text evidence="9">The sequence shown here is derived from an EMBL/GenBank/DDBJ whole genome shotgun (WGS) entry which is preliminary data.</text>
</comment>
<dbReference type="InterPro" id="IPR029071">
    <property type="entry name" value="Ubiquitin-like_domsf"/>
</dbReference>
<dbReference type="GO" id="GO:0000122">
    <property type="term" value="P:negative regulation of transcription by RNA polymerase II"/>
    <property type="evidence" value="ECO:0007669"/>
    <property type="project" value="EnsemblFungi"/>
</dbReference>
<feature type="domain" description="UBA" evidence="7">
    <location>
        <begin position="359"/>
        <end position="400"/>
    </location>
</feature>
<proteinExistence type="inferred from homology"/>
<dbReference type="FunFam" id="3.10.20.90:FF:000175">
    <property type="entry name" value="UV excision repair protein Rad23"/>
    <property type="match status" value="1"/>
</dbReference>
<dbReference type="Gene3D" id="3.10.20.90">
    <property type="entry name" value="Phosphatidylinositol 3-kinase Catalytic Subunit, Chain A, domain 1"/>
    <property type="match status" value="1"/>
</dbReference>
<dbReference type="InterPro" id="IPR009060">
    <property type="entry name" value="UBA-like_sf"/>
</dbReference>
<accession>A0A1C1CPY9</accession>
<evidence type="ECO:0000313" key="9">
    <source>
        <dbReference type="EMBL" id="OCT50566.1"/>
    </source>
</evidence>
<dbReference type="PROSITE" id="PS50030">
    <property type="entry name" value="UBA"/>
    <property type="match status" value="2"/>
</dbReference>
<dbReference type="SUPFAM" id="SSF46934">
    <property type="entry name" value="UBA-like"/>
    <property type="match status" value="2"/>
</dbReference>
<keyword evidence="1" id="KW-0677">Repeat</keyword>
<evidence type="ECO:0000259" key="8">
    <source>
        <dbReference type="PROSITE" id="PS50053"/>
    </source>
</evidence>
<dbReference type="CDD" id="cd01805">
    <property type="entry name" value="Ubl_Rad23"/>
    <property type="match status" value="1"/>
</dbReference>
<organism evidence="9 10">
    <name type="scientific">Cladophialophora carrionii</name>
    <dbReference type="NCBI Taxonomy" id="86049"/>
    <lineage>
        <taxon>Eukaryota</taxon>
        <taxon>Fungi</taxon>
        <taxon>Dikarya</taxon>
        <taxon>Ascomycota</taxon>
        <taxon>Pezizomycotina</taxon>
        <taxon>Eurotiomycetes</taxon>
        <taxon>Chaetothyriomycetidae</taxon>
        <taxon>Chaetothyriales</taxon>
        <taxon>Herpotrichiellaceae</taxon>
        <taxon>Cladophialophora</taxon>
    </lineage>
</organism>
<comment type="function">
    <text evidence="5">Multiubiquitin chain receptor involved in modulation of proteasomal degradation. Involved in nucleotide excision repair.</text>
</comment>
<evidence type="ECO:0000259" key="7">
    <source>
        <dbReference type="PROSITE" id="PS50030"/>
    </source>
</evidence>
<evidence type="ECO:0000256" key="5">
    <source>
        <dbReference type="RuleBase" id="RU367049"/>
    </source>
</evidence>
<gene>
    <name evidence="9" type="primary">rhp23</name>
    <name evidence="9" type="ORF">CLCR_07082</name>
</gene>
<dbReference type="NCBIfam" id="TIGR00601">
    <property type="entry name" value="rad23"/>
    <property type="match status" value="1"/>
</dbReference>
<dbReference type="InterPro" id="IPR036353">
    <property type="entry name" value="XPC-bd_sf"/>
</dbReference>
<dbReference type="GO" id="GO:0043161">
    <property type="term" value="P:proteasome-mediated ubiquitin-dependent protein catabolic process"/>
    <property type="evidence" value="ECO:0007669"/>
    <property type="project" value="UniProtKB-UniRule"/>
</dbReference>
<dbReference type="SUPFAM" id="SSF54236">
    <property type="entry name" value="Ubiquitin-like"/>
    <property type="match status" value="1"/>
</dbReference>
<dbReference type="GO" id="GO:0036435">
    <property type="term" value="F:K48-linked polyubiquitin modification-dependent protein binding"/>
    <property type="evidence" value="ECO:0007669"/>
    <property type="project" value="EnsemblFungi"/>
</dbReference>
<dbReference type="eggNOG" id="KOG0011">
    <property type="taxonomic scope" value="Eukaryota"/>
</dbReference>
<keyword evidence="5" id="KW-0963">Cytoplasm</keyword>
<dbReference type="PROSITE" id="PS50053">
    <property type="entry name" value="UBIQUITIN_2"/>
    <property type="match status" value="1"/>
</dbReference>
<dbReference type="InterPro" id="IPR015360">
    <property type="entry name" value="XPC-bd"/>
</dbReference>
<feature type="compositionally biased region" description="Low complexity" evidence="6">
    <location>
        <begin position="77"/>
        <end position="132"/>
    </location>
</feature>
<evidence type="ECO:0000256" key="4">
    <source>
        <dbReference type="ARBA" id="ARBA00023242"/>
    </source>
</evidence>
<dbReference type="GO" id="GO:0036503">
    <property type="term" value="P:ERAD pathway"/>
    <property type="evidence" value="ECO:0007669"/>
    <property type="project" value="EnsemblFungi"/>
</dbReference>
<dbReference type="GO" id="GO:0070628">
    <property type="term" value="F:proteasome binding"/>
    <property type="evidence" value="ECO:0007669"/>
    <property type="project" value="EnsemblFungi"/>
</dbReference>
<dbReference type="SMART" id="SM00727">
    <property type="entry name" value="STI1"/>
    <property type="match status" value="1"/>
</dbReference>
<dbReference type="VEuPathDB" id="FungiDB:G647_05447"/>
<keyword evidence="4 5" id="KW-0539">Nucleus</keyword>
<dbReference type="PANTHER" id="PTHR10621:SF0">
    <property type="entry name" value="UV EXCISION REPAIR PROTEIN RAD23"/>
    <property type="match status" value="1"/>
</dbReference>
<name>A0A1C1CPY9_9EURO</name>
<dbReference type="Proteomes" id="UP000094526">
    <property type="component" value="Unassembled WGS sequence"/>
</dbReference>
<dbReference type="SUPFAM" id="SSF101238">
    <property type="entry name" value="XPC-binding domain"/>
    <property type="match status" value="1"/>
</dbReference>
<dbReference type="STRING" id="86049.A0A1C1CPY9"/>
<feature type="region of interest" description="Disordered" evidence="6">
    <location>
        <begin position="196"/>
        <end position="231"/>
    </location>
</feature>
<dbReference type="CDD" id="cd14280">
    <property type="entry name" value="UBA1_Rad23_like"/>
    <property type="match status" value="1"/>
</dbReference>
<dbReference type="GO" id="GO:0043130">
    <property type="term" value="F:ubiquitin binding"/>
    <property type="evidence" value="ECO:0007669"/>
    <property type="project" value="UniProtKB-UniRule"/>
</dbReference>
<dbReference type="CDD" id="cd14281">
    <property type="entry name" value="UBA2_Rad23_like"/>
    <property type="match status" value="1"/>
</dbReference>
<dbReference type="EMBL" id="LGRB01000010">
    <property type="protein sequence ID" value="OCT50566.1"/>
    <property type="molecule type" value="Genomic_DNA"/>
</dbReference>
<dbReference type="GO" id="GO:0000224">
    <property type="term" value="F:peptide-N4-(N-acetyl-beta-glucosaminyl)asparagine amidase activity"/>
    <property type="evidence" value="ECO:0007669"/>
    <property type="project" value="EnsemblFungi"/>
</dbReference>
<evidence type="ECO:0000256" key="3">
    <source>
        <dbReference type="ARBA" id="ARBA00023204"/>
    </source>
</evidence>
<dbReference type="GO" id="GO:0000111">
    <property type="term" value="C:nucleotide-excision repair factor 2 complex"/>
    <property type="evidence" value="ECO:0007669"/>
    <property type="project" value="EnsemblFungi"/>
</dbReference>
<dbReference type="PRINTS" id="PR01839">
    <property type="entry name" value="RAD23PROTEIN"/>
</dbReference>
<dbReference type="Gene3D" id="1.10.8.10">
    <property type="entry name" value="DNA helicase RuvA subunit, C-terminal domain"/>
    <property type="match status" value="2"/>
</dbReference>
<dbReference type="InterPro" id="IPR006636">
    <property type="entry name" value="STI1_HS-bd"/>
</dbReference>
<dbReference type="GO" id="GO:0005654">
    <property type="term" value="C:nucleoplasm"/>
    <property type="evidence" value="ECO:0007669"/>
    <property type="project" value="TreeGrafter"/>
</dbReference>
<feature type="domain" description="UBA" evidence="7">
    <location>
        <begin position="147"/>
        <end position="187"/>
    </location>
</feature>
<dbReference type="SMART" id="SM00165">
    <property type="entry name" value="UBA"/>
    <property type="match status" value="2"/>
</dbReference>
<dbReference type="AlphaFoldDB" id="A0A1C1CPY9"/>
<dbReference type="Gene3D" id="1.10.10.540">
    <property type="entry name" value="XPC-binding domain"/>
    <property type="match status" value="1"/>
</dbReference>
<feature type="region of interest" description="Disordered" evidence="6">
    <location>
        <begin position="77"/>
        <end position="144"/>
    </location>
</feature>
<keyword evidence="10" id="KW-1185">Reference proteome</keyword>
<comment type="subcellular location">
    <subcellularLocation>
        <location evidence="5">Nucleus</location>
    </subcellularLocation>
    <subcellularLocation>
        <location evidence="5">Cytoplasm</location>
    </subcellularLocation>
</comment>
<dbReference type="GO" id="GO:0003684">
    <property type="term" value="F:damaged DNA binding"/>
    <property type="evidence" value="ECO:0007669"/>
    <property type="project" value="UniProtKB-UniRule"/>
</dbReference>
<dbReference type="Pfam" id="PF00240">
    <property type="entry name" value="ubiquitin"/>
    <property type="match status" value="1"/>
</dbReference>
<dbReference type="GO" id="GO:0030674">
    <property type="term" value="F:protein-macromolecule adaptor activity"/>
    <property type="evidence" value="ECO:0007669"/>
    <property type="project" value="EnsemblFungi"/>
</dbReference>
<keyword evidence="3 5" id="KW-0234">DNA repair</keyword>
<dbReference type="Pfam" id="PF09280">
    <property type="entry name" value="XPC-binding"/>
    <property type="match status" value="1"/>
</dbReference>
<dbReference type="GO" id="GO:0005829">
    <property type="term" value="C:cytosol"/>
    <property type="evidence" value="ECO:0007669"/>
    <property type="project" value="TreeGrafter"/>
</dbReference>
<evidence type="ECO:0000256" key="1">
    <source>
        <dbReference type="ARBA" id="ARBA00022737"/>
    </source>
</evidence>
<dbReference type="Pfam" id="PF00627">
    <property type="entry name" value="UBA"/>
    <property type="match status" value="2"/>
</dbReference>
<dbReference type="PANTHER" id="PTHR10621">
    <property type="entry name" value="UV EXCISION REPAIR PROTEIN RAD23"/>
    <property type="match status" value="1"/>
</dbReference>
<dbReference type="GO" id="GO:0006289">
    <property type="term" value="P:nucleotide-excision repair"/>
    <property type="evidence" value="ECO:0007669"/>
    <property type="project" value="UniProtKB-UniRule"/>
</dbReference>
<dbReference type="GO" id="GO:0120125">
    <property type="term" value="C:PNGase complex"/>
    <property type="evidence" value="ECO:0007669"/>
    <property type="project" value="EnsemblFungi"/>
</dbReference>
<dbReference type="InterPro" id="IPR000626">
    <property type="entry name" value="Ubiquitin-like_dom"/>
</dbReference>
<dbReference type="InterPro" id="IPR015940">
    <property type="entry name" value="UBA"/>
</dbReference>
<protein>
    <recommendedName>
        <fullName evidence="5">UV excision repair protein RAD23</fullName>
    </recommendedName>
</protein>
<evidence type="ECO:0000313" key="10">
    <source>
        <dbReference type="Proteomes" id="UP000094526"/>
    </source>
</evidence>
<sequence length="407" mass="42274">MKLSFRDLKQQKFTIDAEPTDTIGQVKEKVAAEKGWEAASQKLIYAGKVLADANTVESYKIEEKGFIVCMVSKPKAAPAAKAGGPSTPAPPSTNLATPAAPAAPASQPATAPSNQPSTPTPQQTTNTQAPAAEGGGFGDPSAFLIGNRNEATVREMEAMGFARPEIDRALRAAFFNPDRAIEYLLSGIPENIQAEQRQATPAAGAQGNPTSPPAAQPAQPAPAAAPAAPAGDEPINLFEAAAQAGQTRGGGGGARRGGAGVGAGAGAGAGAAGLMTEGGAPNIDFLRNSPHFQQLRQFVQQQPAMLEPILQQLAEGNPELAQMIGSNQDQFLQLLAEDVQGEGGEGGPLPPGATSIQVTEEERDAIERLCRLGFSRDQVIQAYFACDKNEELAANFLFEQPDDDDQQ</sequence>
<dbReference type="VEuPathDB" id="FungiDB:CLCR_07082"/>
<dbReference type="InterPro" id="IPR004806">
    <property type="entry name" value="Rad23"/>
</dbReference>
<dbReference type="SMART" id="SM00213">
    <property type="entry name" value="UBQ"/>
    <property type="match status" value="1"/>
</dbReference>
<feature type="compositionally biased region" description="Low complexity" evidence="6">
    <location>
        <begin position="216"/>
        <end position="230"/>
    </location>
</feature>
<dbReference type="FunFam" id="1.10.8.10:FF:000003">
    <property type="entry name" value="UV excision repair protein RAD23 homolog"/>
    <property type="match status" value="1"/>
</dbReference>
<evidence type="ECO:0000256" key="6">
    <source>
        <dbReference type="SAM" id="MobiDB-lite"/>
    </source>
</evidence>
<feature type="domain" description="Ubiquitin-like" evidence="8">
    <location>
        <begin position="1"/>
        <end position="76"/>
    </location>
</feature>
<comment type="similarity">
    <text evidence="5">Belongs to the RAD23 family.</text>
</comment>
<reference evidence="10" key="1">
    <citation type="submission" date="2015-07" db="EMBL/GenBank/DDBJ databases">
        <authorList>
            <person name="Teixeira M.M."/>
            <person name="Souza R.C."/>
            <person name="Almeida L.G."/>
            <person name="Vicente V.A."/>
            <person name="de Hoog S."/>
            <person name="Bocca A.L."/>
            <person name="de Almeida S.R."/>
            <person name="Vasconcelos A.T."/>
            <person name="Felipe M.S."/>
        </authorList>
    </citation>
    <scope>NUCLEOTIDE SEQUENCE [LARGE SCALE GENOMIC DNA]</scope>
    <source>
        <strain evidence="10">KSF</strain>
    </source>
</reference>
<dbReference type="OrthoDB" id="419317at2759"/>
<keyword evidence="2 5" id="KW-0227">DNA damage</keyword>